<comment type="caution">
    <text evidence="2">The sequence shown here is derived from an EMBL/GenBank/DDBJ whole genome shotgun (WGS) entry which is preliminary data.</text>
</comment>
<keyword evidence="3" id="KW-1185">Reference proteome</keyword>
<protein>
    <submittedName>
        <fullName evidence="2">Uncharacterized protein</fullName>
    </submittedName>
</protein>
<evidence type="ECO:0000313" key="3">
    <source>
        <dbReference type="Proteomes" id="UP001165586"/>
    </source>
</evidence>
<organism evidence="2 3">
    <name type="scientific">Herbiconiux daphne</name>
    <dbReference type="NCBI Taxonomy" id="2970914"/>
    <lineage>
        <taxon>Bacteria</taxon>
        <taxon>Bacillati</taxon>
        <taxon>Actinomycetota</taxon>
        <taxon>Actinomycetes</taxon>
        <taxon>Micrococcales</taxon>
        <taxon>Microbacteriaceae</taxon>
        <taxon>Herbiconiux</taxon>
    </lineage>
</organism>
<name>A0ABT2HB21_9MICO</name>
<dbReference type="EMBL" id="JANLCJ010000407">
    <property type="protein sequence ID" value="MCS5737094.1"/>
    <property type="molecule type" value="Genomic_DNA"/>
</dbReference>
<proteinExistence type="predicted"/>
<evidence type="ECO:0000313" key="2">
    <source>
        <dbReference type="EMBL" id="MCS5737094.1"/>
    </source>
</evidence>
<reference evidence="2" key="1">
    <citation type="submission" date="2022-08" db="EMBL/GenBank/DDBJ databases">
        <authorList>
            <person name="Deng Y."/>
            <person name="Han X.-F."/>
            <person name="Zhang Y.-Q."/>
        </authorList>
    </citation>
    <scope>NUCLEOTIDE SEQUENCE</scope>
    <source>
        <strain evidence="2">CPCC 203386</strain>
    </source>
</reference>
<sequence>MKKNNNPEIIISKREQRKAEDELDVEDGDQQLTIKQKVDLEIARRRVTVAPPVARDAMSYVQVNNSKGRTVMKRESPHKEGQILILNLG</sequence>
<feature type="region of interest" description="Disordered" evidence="1">
    <location>
        <begin position="1"/>
        <end position="24"/>
    </location>
</feature>
<dbReference type="RefSeq" id="WP_259543397.1">
    <property type="nucleotide sequence ID" value="NZ_JANLCJ010000407.1"/>
</dbReference>
<feature type="compositionally biased region" description="Basic and acidic residues" evidence="1">
    <location>
        <begin position="11"/>
        <end position="20"/>
    </location>
</feature>
<accession>A0ABT2HB21</accession>
<gene>
    <name evidence="2" type="ORF">N1032_25530</name>
</gene>
<evidence type="ECO:0000256" key="1">
    <source>
        <dbReference type="SAM" id="MobiDB-lite"/>
    </source>
</evidence>
<dbReference type="Proteomes" id="UP001165586">
    <property type="component" value="Unassembled WGS sequence"/>
</dbReference>